<name>X0RGP5_9ZZZZ</name>
<dbReference type="AlphaFoldDB" id="X0RGP5"/>
<dbReference type="PANTHER" id="PTHR32463:SF0">
    <property type="entry name" value="L-FUCOSE KINASE"/>
    <property type="match status" value="1"/>
</dbReference>
<accession>X0RGP5</accession>
<feature type="non-terminal residue" evidence="4">
    <location>
        <position position="1"/>
    </location>
</feature>
<dbReference type="Gene3D" id="3.30.70.890">
    <property type="entry name" value="GHMP kinase, C-terminal domain"/>
    <property type="match status" value="1"/>
</dbReference>
<dbReference type="InterPro" id="IPR013750">
    <property type="entry name" value="GHMP_kinase_C_dom"/>
</dbReference>
<comment type="caution">
    <text evidence="4">The sequence shown here is derived from an EMBL/GenBank/DDBJ whole genome shotgun (WGS) entry which is preliminary data.</text>
</comment>
<dbReference type="GO" id="GO:0042352">
    <property type="term" value="P:GDP-L-fucose salvage"/>
    <property type="evidence" value="ECO:0007669"/>
    <property type="project" value="TreeGrafter"/>
</dbReference>
<evidence type="ECO:0000256" key="2">
    <source>
        <dbReference type="ARBA" id="ARBA00022777"/>
    </source>
</evidence>
<sequence length="140" mass="15794">QKIIMDQQIKESSESTDSKKRILDNLKEYCKQMYSALARGELDAFGKILDEAWNMKRKLSPKISNERIDEIYLKAKEAGAIGGKITGAGGGGCMIFFCKSNHEHKVSEVLQQSGAKVIDFSFEKSGMVSWELKRESRKIK</sequence>
<dbReference type="GO" id="GO:0050201">
    <property type="term" value="F:fucokinase activity"/>
    <property type="evidence" value="ECO:0007669"/>
    <property type="project" value="TreeGrafter"/>
</dbReference>
<dbReference type="EMBL" id="BARS01006356">
    <property type="protein sequence ID" value="GAF68024.1"/>
    <property type="molecule type" value="Genomic_DNA"/>
</dbReference>
<keyword evidence="1" id="KW-0808">Transferase</keyword>
<evidence type="ECO:0000256" key="1">
    <source>
        <dbReference type="ARBA" id="ARBA00022679"/>
    </source>
</evidence>
<dbReference type="InterPro" id="IPR052203">
    <property type="entry name" value="GHMP_Kinase-Related"/>
</dbReference>
<evidence type="ECO:0000313" key="4">
    <source>
        <dbReference type="EMBL" id="GAF68024.1"/>
    </source>
</evidence>
<dbReference type="SUPFAM" id="SSF55060">
    <property type="entry name" value="GHMP Kinase, C-terminal domain"/>
    <property type="match status" value="1"/>
</dbReference>
<dbReference type="GO" id="GO:0005524">
    <property type="term" value="F:ATP binding"/>
    <property type="evidence" value="ECO:0007669"/>
    <property type="project" value="InterPro"/>
</dbReference>
<organism evidence="4">
    <name type="scientific">marine sediment metagenome</name>
    <dbReference type="NCBI Taxonomy" id="412755"/>
    <lineage>
        <taxon>unclassified sequences</taxon>
        <taxon>metagenomes</taxon>
        <taxon>ecological metagenomes</taxon>
    </lineage>
</organism>
<dbReference type="PRINTS" id="PR00960">
    <property type="entry name" value="LMBPPROTEIN"/>
</dbReference>
<dbReference type="Pfam" id="PF08544">
    <property type="entry name" value="GHMP_kinases_C"/>
    <property type="match status" value="1"/>
</dbReference>
<proteinExistence type="predicted"/>
<evidence type="ECO:0000259" key="3">
    <source>
        <dbReference type="Pfam" id="PF08544"/>
    </source>
</evidence>
<reference evidence="4" key="1">
    <citation type="journal article" date="2014" name="Front. Microbiol.">
        <title>High frequency of phylogenetically diverse reductive dehalogenase-homologous genes in deep subseafloor sedimentary metagenomes.</title>
        <authorList>
            <person name="Kawai M."/>
            <person name="Futagami T."/>
            <person name="Toyoda A."/>
            <person name="Takaki Y."/>
            <person name="Nishi S."/>
            <person name="Hori S."/>
            <person name="Arai W."/>
            <person name="Tsubouchi T."/>
            <person name="Morono Y."/>
            <person name="Uchiyama I."/>
            <person name="Ito T."/>
            <person name="Fujiyama A."/>
            <person name="Inagaki F."/>
            <person name="Takami H."/>
        </authorList>
    </citation>
    <scope>NUCLEOTIDE SEQUENCE</scope>
    <source>
        <strain evidence="4">Expedition CK06-06</strain>
    </source>
</reference>
<dbReference type="InterPro" id="IPR001174">
    <property type="entry name" value="HddA/FKP"/>
</dbReference>
<dbReference type="PANTHER" id="PTHR32463">
    <property type="entry name" value="L-FUCOSE KINASE"/>
    <property type="match status" value="1"/>
</dbReference>
<gene>
    <name evidence="4" type="ORF">S01H1_12387</name>
</gene>
<keyword evidence="2" id="KW-0418">Kinase</keyword>
<dbReference type="InterPro" id="IPR036554">
    <property type="entry name" value="GHMP_kinase_C_sf"/>
</dbReference>
<feature type="domain" description="GHMP kinase C-terminal" evidence="3">
    <location>
        <begin position="33"/>
        <end position="114"/>
    </location>
</feature>
<protein>
    <recommendedName>
        <fullName evidence="3">GHMP kinase C-terminal domain-containing protein</fullName>
    </recommendedName>
</protein>